<evidence type="ECO:0000313" key="2">
    <source>
        <dbReference type="EMBL" id="SOQ48108.1"/>
    </source>
</evidence>
<name>A0A2H1W4Y4_SPOFR</name>
<sequence length="227" mass="24873">MTIEDCTVGVVGAVGAVGAVGWHDCFAEVGDGIPFPLAPHHSLYQCRTREVTVVDHIPEDTAVLSPCRAFHDRMLHRILWAVLTVMTPGRFLPPNQKQEPTETPMSGKHLRQAVDEDAVALLKPLLYEGTYRCNDSEPSPRLRQSLLPFRHEIAPELGRRRGPWTPEFGPPRLGRSRLSAAPVRGPKPNPVEHRATSFAGSTRPGDRVKAIECGGRCSNAVEGVVVN</sequence>
<proteinExistence type="predicted"/>
<feature type="region of interest" description="Disordered" evidence="1">
    <location>
        <begin position="160"/>
        <end position="205"/>
    </location>
</feature>
<organism evidence="2">
    <name type="scientific">Spodoptera frugiperda</name>
    <name type="common">Fall armyworm</name>
    <dbReference type="NCBI Taxonomy" id="7108"/>
    <lineage>
        <taxon>Eukaryota</taxon>
        <taxon>Metazoa</taxon>
        <taxon>Ecdysozoa</taxon>
        <taxon>Arthropoda</taxon>
        <taxon>Hexapoda</taxon>
        <taxon>Insecta</taxon>
        <taxon>Pterygota</taxon>
        <taxon>Neoptera</taxon>
        <taxon>Endopterygota</taxon>
        <taxon>Lepidoptera</taxon>
        <taxon>Glossata</taxon>
        <taxon>Ditrysia</taxon>
        <taxon>Noctuoidea</taxon>
        <taxon>Noctuidae</taxon>
        <taxon>Amphipyrinae</taxon>
        <taxon>Spodoptera</taxon>
    </lineage>
</organism>
<protein>
    <submittedName>
        <fullName evidence="2">SFRICE_029162</fullName>
    </submittedName>
</protein>
<evidence type="ECO:0000256" key="1">
    <source>
        <dbReference type="SAM" id="MobiDB-lite"/>
    </source>
</evidence>
<reference evidence="2" key="1">
    <citation type="submission" date="2016-07" db="EMBL/GenBank/DDBJ databases">
        <authorList>
            <person name="Bretaudeau A."/>
        </authorList>
    </citation>
    <scope>NUCLEOTIDE SEQUENCE</scope>
    <source>
        <strain evidence="2">Rice</strain>
        <tissue evidence="2">Whole body</tissue>
    </source>
</reference>
<dbReference type="EMBL" id="ODYU01006342">
    <property type="protein sequence ID" value="SOQ48108.1"/>
    <property type="molecule type" value="Genomic_DNA"/>
</dbReference>
<accession>A0A2H1W4Y4</accession>
<dbReference type="AlphaFoldDB" id="A0A2H1W4Y4"/>
<gene>
    <name evidence="2" type="ORF">SFRICE_029162</name>
</gene>